<feature type="region of interest" description="Disordered" evidence="1">
    <location>
        <begin position="436"/>
        <end position="475"/>
    </location>
</feature>
<feature type="compositionally biased region" description="Basic and acidic residues" evidence="1">
    <location>
        <begin position="1717"/>
        <end position="1736"/>
    </location>
</feature>
<feature type="compositionally biased region" description="Polar residues" evidence="1">
    <location>
        <begin position="680"/>
        <end position="690"/>
    </location>
</feature>
<feature type="compositionally biased region" description="Basic and acidic residues" evidence="1">
    <location>
        <begin position="1197"/>
        <end position="1220"/>
    </location>
</feature>
<feature type="non-terminal residue" evidence="2">
    <location>
        <position position="1"/>
    </location>
</feature>
<dbReference type="InterPro" id="IPR011990">
    <property type="entry name" value="TPR-like_helical_dom_sf"/>
</dbReference>
<accession>A0A9K3CSI1</accession>
<feature type="region of interest" description="Disordered" evidence="1">
    <location>
        <begin position="865"/>
        <end position="930"/>
    </location>
</feature>
<feature type="compositionally biased region" description="Polar residues" evidence="1">
    <location>
        <begin position="913"/>
        <end position="930"/>
    </location>
</feature>
<feature type="region of interest" description="Disordered" evidence="1">
    <location>
        <begin position="1936"/>
        <end position="1962"/>
    </location>
</feature>
<gene>
    <name evidence="2" type="ORF">KIPB_002607</name>
</gene>
<name>A0A9K3CSI1_9EUKA</name>
<dbReference type="EMBL" id="BDIP01000445">
    <property type="protein sequence ID" value="GIQ81622.1"/>
    <property type="molecule type" value="Genomic_DNA"/>
</dbReference>
<feature type="region of interest" description="Disordered" evidence="1">
    <location>
        <begin position="1712"/>
        <end position="1736"/>
    </location>
</feature>
<feature type="region of interest" description="Disordered" evidence="1">
    <location>
        <begin position="1298"/>
        <end position="1338"/>
    </location>
</feature>
<feature type="region of interest" description="Disordered" evidence="1">
    <location>
        <begin position="1195"/>
        <end position="1220"/>
    </location>
</feature>
<comment type="caution">
    <text evidence="2">The sequence shown here is derived from an EMBL/GenBank/DDBJ whole genome shotgun (WGS) entry which is preliminary data.</text>
</comment>
<feature type="compositionally biased region" description="Acidic residues" evidence="1">
    <location>
        <begin position="82"/>
        <end position="93"/>
    </location>
</feature>
<evidence type="ECO:0000313" key="2">
    <source>
        <dbReference type="EMBL" id="GIQ81622.1"/>
    </source>
</evidence>
<feature type="region of interest" description="Disordered" evidence="1">
    <location>
        <begin position="1"/>
        <end position="98"/>
    </location>
</feature>
<dbReference type="SUPFAM" id="SSF48452">
    <property type="entry name" value="TPR-like"/>
    <property type="match status" value="1"/>
</dbReference>
<evidence type="ECO:0000256" key="1">
    <source>
        <dbReference type="SAM" id="MobiDB-lite"/>
    </source>
</evidence>
<feature type="compositionally biased region" description="Basic and acidic residues" evidence="1">
    <location>
        <begin position="46"/>
        <end position="65"/>
    </location>
</feature>
<feature type="compositionally biased region" description="Basic and acidic residues" evidence="1">
    <location>
        <begin position="1944"/>
        <end position="1962"/>
    </location>
</feature>
<proteinExistence type="predicted"/>
<reference evidence="2 3" key="1">
    <citation type="journal article" date="2018" name="PLoS ONE">
        <title>The draft genome of Kipferlia bialata reveals reductive genome evolution in fornicate parasites.</title>
        <authorList>
            <person name="Tanifuji G."/>
            <person name="Takabayashi S."/>
            <person name="Kume K."/>
            <person name="Takagi M."/>
            <person name="Nakayama T."/>
            <person name="Kamikawa R."/>
            <person name="Inagaki Y."/>
            <person name="Hashimoto T."/>
        </authorList>
    </citation>
    <scope>NUCLEOTIDE SEQUENCE [LARGE SCALE GENOMIC DNA]</scope>
    <source>
        <strain evidence="2">NY0173</strain>
    </source>
</reference>
<feature type="compositionally biased region" description="Basic and acidic residues" evidence="1">
    <location>
        <begin position="865"/>
        <end position="894"/>
    </location>
</feature>
<protein>
    <submittedName>
        <fullName evidence="2">Uncharacterized protein</fullName>
    </submittedName>
</protein>
<feature type="compositionally biased region" description="Basic and acidic residues" evidence="1">
    <location>
        <begin position="454"/>
        <end position="474"/>
    </location>
</feature>
<feature type="compositionally biased region" description="Low complexity" evidence="1">
    <location>
        <begin position="22"/>
        <end position="33"/>
    </location>
</feature>
<sequence length="1993" mass="214516">MDQGPARPGVYVGGDDTDSEIGSSGSDLDNGSGPIPCLPLAVQASHMEREGEREEDREGERERLVPTRASFTLLEQGNDSSSDIDDFEDESNSEEGPLFIQRREGEGDGEDAEWGDALGLGVGMEREREREYMESEVVHNDTPGVVYAESSDTDGMDSEESSDVPVPVQKYVAPAPVSTPLPLGRCVSVVHLQGRANVPALTLNQPQFDTGTGQASAPSASGLGTKVARSSSLLVQQYLSKPLSGHADMDQFPVGLPPNYQPNMAFPAAPASSPDAMVASSLSMLRRGMDTGSGSVRGRTPGTVMGNVELESMALWMVEAAQTRGDADGAASGRLIAALACLERHGAADPESEGSDMCHLDRAQQYLEAVTQAQGDGIDTSSGGVPLDPSDSLMLLAWRHMALVHMRKGASFDALTCLDTAVSILTQKGRARALQQAKRRSGKIQPLPLISEEGEGHGERAPGRDRERERESRHRSVALGALGSLNKDKENKGAEGEREDLMPYLHMGSLQCDRAHLLLSLGRTVDAVQALLSAIKFDSVAFGPLLTPFLELAVQRCEAEGECAREGGLSLNIDMTDSDGEADFPACLSPSRTQRNLFDNATHTASDGVFGSMSPPPAPLDLSIYPDATWSPLERLLINTWSGEALPGLEEPPKRKLAPVLTLPQRVARALKVQHEGGVSDTSGTTCTTVRRSKAHGNRGISTGSEGEREGERDGLGVDDPDALSLVIQASPEGPDGTEGEGEGEGRGPDTSSLFGLPSPPSASVKASQVLPRSFLGDTLSLACRRLCSCLLSVACIVSPALSTGVPGETDPTLSLDPARAALRCTTLCQTLCLVYTTSSHPYVGQSLFVGRRLQRVVARLEHRLERGSHQPEAERERETERQTEKRRQREKTTSHSNTGVHLPLSGVPDSGIPQSEASSDWGNGSESSLSDWAARYDGSDSAWAEASDASGAVGLGLDLALHDMGMGMGGMDPDSYGLPGYPHQQAVADVSTSDSGTLSILPYTLQESERLTLSALGTVMESLPQMIGIESPQTGMDTGGSDPVRGMSVDQMQTGHQESPSPPHVASLLETLPQHFHPLIRAPADEGMPGQQTLAKAVRFTPRFSPAWVLAYVSIASRYMATGNRRRALSTIEELVKTSWSRLVTHTAGDVALFVDTCETLISVPTPLSPEALHMETHMIAALIHILRVGQGDTTEGERESTLRDTAERVRGQSRDWDAEGERESDIGVLLIEAVLEREREREMRREVERESLTDSGDRVDVPSVLSVPLIVAPSVRLAEIAAHLLVLGGETLGMSGHPDPEAYPEGEGVPSTPAVDASDEDSASEPSPAVPHEFSRLTGPCPVEYMYHRSGPSSEAVFSSHRRSVVGIHALSPPQGRSPQDAEPLWRNIPLWEARLVHHREAALALSVLTLAEMDMSPVTGEQLSGSPTLPDPSVLGETAYTTSETAAALLENGHLRCRALSICVRHLPWYAVVSPIASLALSLSLSAFSAGERERGDSAFSTHMYTTQYPSPYASGSIGGGMGVDAMEEGEGEGEGADPSGAALGGVLVLLRQGRECFPYEGAAAVSQDVLLALLLELSVGLEAKGHAASAVRTLLAASRVLEATLSDTTHTQSQDQDWASLPSKRRYHNDLVYICKRLAECAIACNMHEVAIGAYSTLLRHLCQSAPSEAAVMAQLIADQFLEINQHETAFEYLTLAGHLLQRERYGTGSDLGSERGQTRGRERERDRDMISERGSSDILHSHLSDTEAGTPQGVFDSAFYTLQLRKARLMLRADARGACDLMAGVLKCRIPAVRRIEALYIYAEALLRGPSLSRDEIVGTLKRLERDVLDRHGTSRAKWLQKTKLLAAQYYKLTHRYGTALSLIESAQREVPSLSDRAHMSYQKALCYVSMLGLSDAKHPVTLPLHLMAQFDQDMGRALILCNVLKETAEAPESPSHPRVREREAAMVEQKEEREREREREVRVLFEQSTIACHADLVGLALSALEHS</sequence>
<evidence type="ECO:0000313" key="3">
    <source>
        <dbReference type="Proteomes" id="UP000265618"/>
    </source>
</evidence>
<keyword evidence="3" id="KW-1185">Reference proteome</keyword>
<feature type="region of interest" description="Disordered" evidence="1">
    <location>
        <begin position="674"/>
        <end position="765"/>
    </location>
</feature>
<organism evidence="2 3">
    <name type="scientific">Kipferlia bialata</name>
    <dbReference type="NCBI Taxonomy" id="797122"/>
    <lineage>
        <taxon>Eukaryota</taxon>
        <taxon>Metamonada</taxon>
        <taxon>Carpediemonas-like organisms</taxon>
        <taxon>Kipferlia</taxon>
    </lineage>
</organism>
<dbReference type="Proteomes" id="UP000265618">
    <property type="component" value="Unassembled WGS sequence"/>
</dbReference>
<feature type="compositionally biased region" description="Basic and acidic residues" evidence="1">
    <location>
        <begin position="706"/>
        <end position="716"/>
    </location>
</feature>
<feature type="compositionally biased region" description="Polar residues" evidence="1">
    <location>
        <begin position="69"/>
        <end position="78"/>
    </location>
</feature>